<dbReference type="PANTHER" id="PTHR28094:SF1">
    <property type="entry name" value="MEIOTICALLY UP-REGULATED GENE 113 PROTEIN"/>
    <property type="match status" value="1"/>
</dbReference>
<feature type="region of interest" description="Disordered" evidence="1">
    <location>
        <begin position="195"/>
        <end position="219"/>
    </location>
</feature>
<evidence type="ECO:0000313" key="3">
    <source>
        <dbReference type="EMBL" id="KAF1939303.1"/>
    </source>
</evidence>
<dbReference type="SMART" id="SM00974">
    <property type="entry name" value="T5orf172"/>
    <property type="match status" value="1"/>
</dbReference>
<dbReference type="InterPro" id="IPR053006">
    <property type="entry name" value="Meiosis_regulatory"/>
</dbReference>
<dbReference type="EMBL" id="ML976084">
    <property type="protein sequence ID" value="KAF1939303.1"/>
    <property type="molecule type" value="Genomic_DNA"/>
</dbReference>
<protein>
    <recommendedName>
        <fullName evidence="2">Bacteriophage T5 Orf172 DNA-binding domain-containing protein</fullName>
    </recommendedName>
</protein>
<feature type="region of interest" description="Disordered" evidence="1">
    <location>
        <begin position="1"/>
        <end position="144"/>
    </location>
</feature>
<dbReference type="Pfam" id="PF10544">
    <property type="entry name" value="T5orf172"/>
    <property type="match status" value="1"/>
</dbReference>
<reference evidence="3" key="1">
    <citation type="journal article" date="2020" name="Stud. Mycol.">
        <title>101 Dothideomycetes genomes: a test case for predicting lifestyles and emergence of pathogens.</title>
        <authorList>
            <person name="Haridas S."/>
            <person name="Albert R."/>
            <person name="Binder M."/>
            <person name="Bloem J."/>
            <person name="Labutti K."/>
            <person name="Salamov A."/>
            <person name="Andreopoulos B."/>
            <person name="Baker S."/>
            <person name="Barry K."/>
            <person name="Bills G."/>
            <person name="Bluhm B."/>
            <person name="Cannon C."/>
            <person name="Castanera R."/>
            <person name="Culley D."/>
            <person name="Daum C."/>
            <person name="Ezra D."/>
            <person name="Gonzalez J."/>
            <person name="Henrissat B."/>
            <person name="Kuo A."/>
            <person name="Liang C."/>
            <person name="Lipzen A."/>
            <person name="Lutzoni F."/>
            <person name="Magnuson J."/>
            <person name="Mondo S."/>
            <person name="Nolan M."/>
            <person name="Ohm R."/>
            <person name="Pangilinan J."/>
            <person name="Park H.-J."/>
            <person name="Ramirez L."/>
            <person name="Alfaro M."/>
            <person name="Sun H."/>
            <person name="Tritt A."/>
            <person name="Yoshinaga Y."/>
            <person name="Zwiers L.-H."/>
            <person name="Turgeon B."/>
            <person name="Goodwin S."/>
            <person name="Spatafora J."/>
            <person name="Crous P."/>
            <person name="Grigoriev I."/>
        </authorList>
    </citation>
    <scope>NUCLEOTIDE SEQUENCE</scope>
    <source>
        <strain evidence="3">CBS 161.51</strain>
    </source>
</reference>
<dbReference type="AlphaFoldDB" id="A0A6A5SGV6"/>
<keyword evidence="4" id="KW-1185">Reference proteome</keyword>
<accession>A0A6A5SGV6</accession>
<evidence type="ECO:0000259" key="2">
    <source>
        <dbReference type="SMART" id="SM00974"/>
    </source>
</evidence>
<feature type="compositionally biased region" description="Polar residues" evidence="1">
    <location>
        <begin position="131"/>
        <end position="142"/>
    </location>
</feature>
<proteinExistence type="predicted"/>
<dbReference type="InterPro" id="IPR018306">
    <property type="entry name" value="Phage_T5_Orf172_DNA-bd"/>
</dbReference>
<name>A0A6A5SGV6_9PLEO</name>
<dbReference type="PANTHER" id="PTHR28094">
    <property type="entry name" value="MEIOTICALLY UP-REGULATED GENE 113 PROTEIN"/>
    <property type="match status" value="1"/>
</dbReference>
<feature type="domain" description="Bacteriophage T5 Orf172 DNA-binding" evidence="2">
    <location>
        <begin position="286"/>
        <end position="372"/>
    </location>
</feature>
<gene>
    <name evidence="3" type="ORF">EJ02DRAFT_457065</name>
</gene>
<dbReference type="OrthoDB" id="3692364at2759"/>
<evidence type="ECO:0000313" key="4">
    <source>
        <dbReference type="Proteomes" id="UP000800038"/>
    </source>
</evidence>
<evidence type="ECO:0000256" key="1">
    <source>
        <dbReference type="SAM" id="MobiDB-lite"/>
    </source>
</evidence>
<dbReference type="Proteomes" id="UP000800038">
    <property type="component" value="Unassembled WGS sequence"/>
</dbReference>
<organism evidence="3 4">
    <name type="scientific">Clathrospora elynae</name>
    <dbReference type="NCBI Taxonomy" id="706981"/>
    <lineage>
        <taxon>Eukaryota</taxon>
        <taxon>Fungi</taxon>
        <taxon>Dikarya</taxon>
        <taxon>Ascomycota</taxon>
        <taxon>Pezizomycotina</taxon>
        <taxon>Dothideomycetes</taxon>
        <taxon>Pleosporomycetidae</taxon>
        <taxon>Pleosporales</taxon>
        <taxon>Diademaceae</taxon>
        <taxon>Clathrospora</taxon>
    </lineage>
</organism>
<feature type="compositionally biased region" description="Basic and acidic residues" evidence="1">
    <location>
        <begin position="202"/>
        <end position="219"/>
    </location>
</feature>
<sequence length="475" mass="53517">MARQYVPPLTPSNKPSSIHRRDKSADNRRSASDSTPEKTANVRPATPGRSQSRPLSISSADNNDDDDHSDLTIKKPCTPTRPDYMSLLHSKTEKGPRFQPPPITPTNTRPTPRKVATAPAGPRKAELENSLVESSPSASKQRYSPPCGYKPYVRITSYNKHVGGCPMCKTAMQEEIQRNMVLANEVDVSGQKQHVVNTAPDNEPKSKEASSKDDDKGNVAESKIKDAVAALEQPGHGKDYIDYPENSSLSQISAKDVHAKLVTQICCDLDKGEKRGWIYLMRSPDKNKAGLVKIGFTVDYPKRQAGLKTKCGLATETIEIWGVIDSIRRIEKLVKTDLLHLKQPWECRKCGSIHGEWFKVDEQIAVRTVKMWIDWLEQEPYAALKIKPLWKDLIETTRRPAKMFDNHDHAARHDHWRKALMKPTEGEERAFGKKRIQVVPSEHQYDGKKEPANMLDSKDVKNLKNLIAIMGFNKY</sequence>